<proteinExistence type="predicted"/>
<protein>
    <submittedName>
        <fullName evidence="1">Uncharacterized protein</fullName>
    </submittedName>
</protein>
<organism evidence="1 2">
    <name type="scientific">Citrullus colocynthis</name>
    <name type="common">colocynth</name>
    <dbReference type="NCBI Taxonomy" id="252529"/>
    <lineage>
        <taxon>Eukaryota</taxon>
        <taxon>Viridiplantae</taxon>
        <taxon>Streptophyta</taxon>
        <taxon>Embryophyta</taxon>
        <taxon>Tracheophyta</taxon>
        <taxon>Spermatophyta</taxon>
        <taxon>Magnoliopsida</taxon>
        <taxon>eudicotyledons</taxon>
        <taxon>Gunneridae</taxon>
        <taxon>Pentapetalae</taxon>
        <taxon>rosids</taxon>
        <taxon>fabids</taxon>
        <taxon>Cucurbitales</taxon>
        <taxon>Cucurbitaceae</taxon>
        <taxon>Benincaseae</taxon>
        <taxon>Citrullus</taxon>
    </lineage>
</organism>
<evidence type="ECO:0000313" key="2">
    <source>
        <dbReference type="Proteomes" id="UP001642487"/>
    </source>
</evidence>
<accession>A0ABP0Y7I6</accession>
<dbReference type="EMBL" id="OZ021736">
    <property type="protein sequence ID" value="CAK9316359.1"/>
    <property type="molecule type" value="Genomic_DNA"/>
</dbReference>
<keyword evidence="2" id="KW-1185">Reference proteome</keyword>
<evidence type="ECO:0000313" key="1">
    <source>
        <dbReference type="EMBL" id="CAK9316359.1"/>
    </source>
</evidence>
<name>A0ABP0Y7I6_9ROSI</name>
<reference evidence="1 2" key="1">
    <citation type="submission" date="2024-03" db="EMBL/GenBank/DDBJ databases">
        <authorList>
            <person name="Gkanogiannis A."/>
            <person name="Becerra Lopez-Lavalle L."/>
        </authorList>
    </citation>
    <scope>NUCLEOTIDE SEQUENCE [LARGE SCALE GENOMIC DNA]</scope>
</reference>
<gene>
    <name evidence="1" type="ORF">CITCOLO1_LOCUS8220</name>
</gene>
<dbReference type="Proteomes" id="UP001642487">
    <property type="component" value="Chromosome 2"/>
</dbReference>
<sequence length="100" mass="11222">MYSLLFASNHGLSLSLHFMNCKMKNELIEISFQKSILLEASSRLFCFNGRAITKNYDKCAIGVVLFRGLDSSSVVVIACCHLVDSGAAPWNVYKRHFCIK</sequence>